<accession>Q8N7F4</accession>
<proteinExistence type="evidence at transcript level"/>
<name>Q8N7F4_HUMAN</name>
<reference evidence="1" key="1">
    <citation type="submission" date="2002-07" db="EMBL/GenBank/DDBJ databases">
        <title>NEDO human cDNA sequencing project.</title>
        <authorList>
            <person name="Oshima A."/>
            <person name="Takahashi-Fujii A."/>
            <person name="Tanase T."/>
            <person name="Imose N."/>
            <person name="Takeuchi K."/>
            <person name="Arita M."/>
            <person name="Musashino K."/>
            <person name="Yuuki H."/>
            <person name="Hara H."/>
            <person name="Suzuki Y."/>
            <person name="Hata H."/>
            <person name="Nakagawa K."/>
            <person name="Mizuno S."/>
            <person name="Morinaga M."/>
            <person name="Kawamura M."/>
            <person name="Sugiyama T."/>
            <person name="Irie R."/>
            <person name="Otsuki T."/>
            <person name="Sato H."/>
            <person name="Nishikawa T."/>
            <person name="Sugiyama A."/>
            <person name="Kawakami B."/>
            <person name="Nagai K."/>
            <person name="Isogai T."/>
            <person name="Sugano S."/>
        </authorList>
    </citation>
    <scope>NUCLEOTIDE SEQUENCE</scope>
    <source>
        <tissue evidence="1">Testis</tissue>
    </source>
</reference>
<sequence>MKDLLLLGSPFQRFPVPAPFVTSYKGLAYIAKFGIHSLQNPTAPENSLACLWPLGSGRLQITSFLSVPGWLRTPVGSEIPRRRRTPSDSKSQVRYLPSADLSFLPGHLIPTVLQSIPIKVPAVGRFELSSWTPNTHSPPGSGRLQMTCLLSVPGLRSDTCWTVNPK</sequence>
<dbReference type="EMBL" id="AK098560">
    <property type="protein sequence ID" value="BAC05334.1"/>
    <property type="molecule type" value="mRNA"/>
</dbReference>
<evidence type="ECO:0000313" key="1">
    <source>
        <dbReference type="EMBL" id="BAC05334.1"/>
    </source>
</evidence>
<dbReference type="AlphaFoldDB" id="Q8N7F4"/>
<organism evidence="1">
    <name type="scientific">Homo sapiens</name>
    <name type="common">Human</name>
    <dbReference type="NCBI Taxonomy" id="9606"/>
    <lineage>
        <taxon>Eukaryota</taxon>
        <taxon>Metazoa</taxon>
        <taxon>Chordata</taxon>
        <taxon>Craniata</taxon>
        <taxon>Vertebrata</taxon>
        <taxon>Euteleostomi</taxon>
        <taxon>Mammalia</taxon>
        <taxon>Eutheria</taxon>
        <taxon>Euarchontoglires</taxon>
        <taxon>Primates</taxon>
        <taxon>Haplorrhini</taxon>
        <taxon>Catarrhini</taxon>
        <taxon>Hominidae</taxon>
        <taxon>Homo</taxon>
    </lineage>
</organism>
<protein>
    <submittedName>
        <fullName evidence="1">cDNA FLJ25694 fis, clone TST04471</fullName>
    </submittedName>
</protein>